<protein>
    <recommendedName>
        <fullName evidence="2">Nucleotide exchange factor Fes1 domain-containing protein</fullName>
    </recommendedName>
</protein>
<comment type="caution">
    <text evidence="3">The sequence shown here is derived from an EMBL/GenBank/DDBJ whole genome shotgun (WGS) entry which is preliminary data.</text>
</comment>
<organism evidence="3 4">
    <name type="scientific">Ensete ventricosum</name>
    <name type="common">Abyssinian banana</name>
    <name type="synonym">Musa ensete</name>
    <dbReference type="NCBI Taxonomy" id="4639"/>
    <lineage>
        <taxon>Eukaryota</taxon>
        <taxon>Viridiplantae</taxon>
        <taxon>Streptophyta</taxon>
        <taxon>Embryophyta</taxon>
        <taxon>Tracheophyta</taxon>
        <taxon>Spermatophyta</taxon>
        <taxon>Magnoliopsida</taxon>
        <taxon>Liliopsida</taxon>
        <taxon>Zingiberales</taxon>
        <taxon>Musaceae</taxon>
        <taxon>Ensete</taxon>
    </lineage>
</organism>
<evidence type="ECO:0000256" key="1">
    <source>
        <dbReference type="ARBA" id="ARBA00022737"/>
    </source>
</evidence>
<accession>A0AAV8P8J5</accession>
<reference evidence="3 4" key="1">
    <citation type="submission" date="2022-12" db="EMBL/GenBank/DDBJ databases">
        <title>Chromosome-scale assembly of the Ensete ventricosum genome.</title>
        <authorList>
            <person name="Dussert Y."/>
            <person name="Stocks J."/>
            <person name="Wendawek A."/>
            <person name="Woldeyes F."/>
            <person name="Nichols R.A."/>
            <person name="Borrell J.S."/>
        </authorList>
    </citation>
    <scope>NUCLEOTIDE SEQUENCE [LARGE SCALE GENOMIC DNA]</scope>
    <source>
        <strain evidence="4">cv. Maze</strain>
        <tissue evidence="3">Seeds</tissue>
    </source>
</reference>
<dbReference type="InterPro" id="IPR050693">
    <property type="entry name" value="Hsp70_NEF-Inhibitors"/>
</dbReference>
<dbReference type="AlphaFoldDB" id="A0AAV8P8J5"/>
<dbReference type="Pfam" id="PF08609">
    <property type="entry name" value="Fes1"/>
    <property type="match status" value="1"/>
</dbReference>
<dbReference type="InterPro" id="IPR013918">
    <property type="entry name" value="Nucleotide_exch_fac_Fes1"/>
</dbReference>
<dbReference type="Proteomes" id="UP001222027">
    <property type="component" value="Unassembled WGS sequence"/>
</dbReference>
<evidence type="ECO:0000259" key="2">
    <source>
        <dbReference type="Pfam" id="PF08609"/>
    </source>
</evidence>
<sequence>MAGEVLKWDGLLRWSLSHADGIRPARILSEEDRKWLVEALQAQTLDVAKRMKEIQLVMSITEDVLELQGIELADIVEMLDELGEHVGSIDMTNDLRSVSGLVPLLGYLKNSDAGIGAKGCRCCNYHCSEQSSKSATCNGVLSSLIQNNQAGSAACDHQPNGDPVCSERVKFPWRVHNLVQYLLLWENNSDCSIVVSSVHVREAAVGCHLEFAGDRSSGGSTVLAEEDKLKEVLQQRIEGISG</sequence>
<dbReference type="EMBL" id="JAQQAF010000007">
    <property type="protein sequence ID" value="KAJ8471540.1"/>
    <property type="molecule type" value="Genomic_DNA"/>
</dbReference>
<dbReference type="GO" id="GO:0000774">
    <property type="term" value="F:adenyl-nucleotide exchange factor activity"/>
    <property type="evidence" value="ECO:0007669"/>
    <property type="project" value="TreeGrafter"/>
</dbReference>
<gene>
    <name evidence="3" type="ORF">OPV22_025883</name>
</gene>
<keyword evidence="1" id="KW-0677">Repeat</keyword>
<dbReference type="GO" id="GO:0005783">
    <property type="term" value="C:endoplasmic reticulum"/>
    <property type="evidence" value="ECO:0007669"/>
    <property type="project" value="TreeGrafter"/>
</dbReference>
<keyword evidence="4" id="KW-1185">Reference proteome</keyword>
<name>A0AAV8P8J5_ENSVE</name>
<evidence type="ECO:0000313" key="4">
    <source>
        <dbReference type="Proteomes" id="UP001222027"/>
    </source>
</evidence>
<feature type="domain" description="Nucleotide exchange factor Fes1" evidence="2">
    <location>
        <begin position="9"/>
        <end position="95"/>
    </location>
</feature>
<dbReference type="PANTHER" id="PTHR19316:SF18">
    <property type="entry name" value="HSP70-BINDING PROTEIN 1"/>
    <property type="match status" value="1"/>
</dbReference>
<dbReference type="InterPro" id="IPR011989">
    <property type="entry name" value="ARM-like"/>
</dbReference>
<dbReference type="Gene3D" id="1.25.10.10">
    <property type="entry name" value="Leucine-rich Repeat Variant"/>
    <property type="match status" value="1"/>
</dbReference>
<dbReference type="PANTHER" id="PTHR19316">
    <property type="entry name" value="PROTEIN FOLDING REGULATOR"/>
    <property type="match status" value="1"/>
</dbReference>
<evidence type="ECO:0000313" key="3">
    <source>
        <dbReference type="EMBL" id="KAJ8471540.1"/>
    </source>
</evidence>
<proteinExistence type="predicted"/>